<evidence type="ECO:0000313" key="2">
    <source>
        <dbReference type="EMBL" id="KAF7786078.1"/>
    </source>
</evidence>
<gene>
    <name evidence="2" type="ORF">PRUB_a0531</name>
</gene>
<organism evidence="2 3">
    <name type="scientific">Pseudoalteromonas rubra</name>
    <dbReference type="NCBI Taxonomy" id="43658"/>
    <lineage>
        <taxon>Bacteria</taxon>
        <taxon>Pseudomonadati</taxon>
        <taxon>Pseudomonadota</taxon>
        <taxon>Gammaproteobacteria</taxon>
        <taxon>Alteromonadales</taxon>
        <taxon>Pseudoalteromonadaceae</taxon>
        <taxon>Pseudoalteromonas</taxon>
    </lineage>
</organism>
<dbReference type="EMBL" id="AHCD03000035">
    <property type="protein sequence ID" value="KAF7786078.1"/>
    <property type="molecule type" value="Genomic_DNA"/>
</dbReference>
<dbReference type="CDD" id="cd00267">
    <property type="entry name" value="ABC_ATPase"/>
    <property type="match status" value="1"/>
</dbReference>
<dbReference type="RefSeq" id="WP_010386458.1">
    <property type="nucleotide sequence ID" value="NZ_AHCD03000035.1"/>
</dbReference>
<dbReference type="GO" id="GO:0016887">
    <property type="term" value="F:ATP hydrolysis activity"/>
    <property type="evidence" value="ECO:0007669"/>
    <property type="project" value="InterPro"/>
</dbReference>
<sequence length="614" mass="70341">MELTFKQNHISITKFNSIELSDFTVLTGVNGSGKSHLLSAIEKRKCTLRNLEYASIVHFNYENFKLENESAFNAEQIKKETTAAWIFYQQQVKPHTPNWKKQIDENLYPKLKEECKDESKGLWELGKSTLKGYRESIKGLFNNNKMKGNAQAQGILSVVKKLPYSADEIKEDDFSSLYKPYMFKNDFLPMQLGKVIWDYYVKYQQNRFYHYENSENGKNYSVLSESEFVEAHGRKPWDVINEIMDEFDNLEYRVSSPEGSDYFSHYQLKLEHTRNPELKLDFANLSSGERVLMALVASIYKSTSDNHFPDILLLDEVDASLHPSMMKNMLGVIQNIFLKKNIKVILVSHSPSTIALSPEESIFIMNKSGENRIEKRSKKEALSILTEGFATLNDIEPGLSINYNLSKTNLPILFTEGITDKIIIETAWSRLYPSDEMPFFIQDCFDASFLANLFSRGNDGQDGIFTNYNDRPLIALFDFDNEGFNSWNRLSQLSSEVEQDPRKGLRRCNEQLNAHAILLPVPSQEKLENQVIKSGNETFKDKSNLSIELLFYGNPSLSQHFSVEPILGGGELVVFKGKKRDFSAKVGSLDVNSFTAFLPLFEQIQEIVKAHKAN</sequence>
<evidence type="ECO:0000313" key="3">
    <source>
        <dbReference type="Proteomes" id="UP000016480"/>
    </source>
</evidence>
<dbReference type="PANTHER" id="PTHR43581:SF2">
    <property type="entry name" value="EXCINUCLEASE ATPASE SUBUNIT"/>
    <property type="match status" value="1"/>
</dbReference>
<dbReference type="AlphaFoldDB" id="A0A8T0C6R2"/>
<feature type="domain" description="Endonuclease GajA/Old nuclease/RecF-like AAA" evidence="1">
    <location>
        <begin position="16"/>
        <end position="352"/>
    </location>
</feature>
<dbReference type="SUPFAM" id="SSF52540">
    <property type="entry name" value="P-loop containing nucleoside triphosphate hydrolases"/>
    <property type="match status" value="1"/>
</dbReference>
<dbReference type="Proteomes" id="UP000016480">
    <property type="component" value="Unassembled WGS sequence"/>
</dbReference>
<evidence type="ECO:0000259" key="1">
    <source>
        <dbReference type="Pfam" id="PF13175"/>
    </source>
</evidence>
<protein>
    <recommendedName>
        <fullName evidence="1">Endonuclease GajA/Old nuclease/RecF-like AAA domain-containing protein</fullName>
    </recommendedName>
</protein>
<accession>A0A8T0C6R2</accession>
<dbReference type="GO" id="GO:0005524">
    <property type="term" value="F:ATP binding"/>
    <property type="evidence" value="ECO:0007669"/>
    <property type="project" value="InterPro"/>
</dbReference>
<dbReference type="InterPro" id="IPR051396">
    <property type="entry name" value="Bact_Antivir_Def_Nuclease"/>
</dbReference>
<dbReference type="GeneID" id="61358278"/>
<dbReference type="Gene3D" id="3.40.50.300">
    <property type="entry name" value="P-loop containing nucleotide triphosphate hydrolases"/>
    <property type="match status" value="1"/>
</dbReference>
<proteinExistence type="predicted"/>
<reference evidence="2 3" key="1">
    <citation type="journal article" date="2012" name="J. Bacteriol.">
        <title>Genome sequence of the cycloprodigiosin-producing bacterial strain Pseudoalteromonas rubra ATCC 29570(T).</title>
        <authorList>
            <person name="Xie B.B."/>
            <person name="Shu Y.L."/>
            <person name="Qin Q.L."/>
            <person name="Rong J.C."/>
            <person name="Zhang X.Y."/>
            <person name="Chen X.L."/>
            <person name="Zhou B.C."/>
            <person name="Zhang Y.Z."/>
        </authorList>
    </citation>
    <scope>NUCLEOTIDE SEQUENCE [LARGE SCALE GENOMIC DNA]</scope>
    <source>
        <strain evidence="2 3">DSM 6842</strain>
    </source>
</reference>
<dbReference type="Pfam" id="PF13175">
    <property type="entry name" value="AAA_15"/>
    <property type="match status" value="1"/>
</dbReference>
<dbReference type="InterPro" id="IPR027417">
    <property type="entry name" value="P-loop_NTPase"/>
</dbReference>
<name>A0A8T0C6R2_9GAMM</name>
<dbReference type="PANTHER" id="PTHR43581">
    <property type="entry name" value="ATP/GTP PHOSPHATASE"/>
    <property type="match status" value="1"/>
</dbReference>
<dbReference type="InterPro" id="IPR041685">
    <property type="entry name" value="AAA_GajA/Old/RecF-like"/>
</dbReference>
<comment type="caution">
    <text evidence="2">The sequence shown here is derived from an EMBL/GenBank/DDBJ whole genome shotgun (WGS) entry which is preliminary data.</text>
</comment>